<organism evidence="3 4">
    <name type="scientific">Magallana gigas</name>
    <name type="common">Pacific oyster</name>
    <name type="synonym">Crassostrea gigas</name>
    <dbReference type="NCBI Taxonomy" id="29159"/>
    <lineage>
        <taxon>Eukaryota</taxon>
        <taxon>Metazoa</taxon>
        <taxon>Spiralia</taxon>
        <taxon>Lophotrochozoa</taxon>
        <taxon>Mollusca</taxon>
        <taxon>Bivalvia</taxon>
        <taxon>Autobranchia</taxon>
        <taxon>Pteriomorphia</taxon>
        <taxon>Ostreida</taxon>
        <taxon>Ostreoidea</taxon>
        <taxon>Ostreidae</taxon>
        <taxon>Magallana</taxon>
    </lineage>
</organism>
<dbReference type="InterPro" id="IPR016187">
    <property type="entry name" value="CTDL_fold"/>
</dbReference>
<dbReference type="PROSITE" id="PS00615">
    <property type="entry name" value="C_TYPE_LECTIN_1"/>
    <property type="match status" value="1"/>
</dbReference>
<dbReference type="Pfam" id="PF00059">
    <property type="entry name" value="Lectin_C"/>
    <property type="match status" value="1"/>
</dbReference>
<keyword evidence="1" id="KW-1015">Disulfide bond</keyword>
<protein>
    <recommendedName>
        <fullName evidence="2">C-type lectin domain-containing protein</fullName>
    </recommendedName>
</protein>
<dbReference type="InterPro" id="IPR018378">
    <property type="entry name" value="C-type_lectin_CS"/>
</dbReference>
<name>A0A8W8P0L5_MAGGI</name>
<dbReference type="AlphaFoldDB" id="A0A8W8P0L5"/>
<dbReference type="Proteomes" id="UP000005408">
    <property type="component" value="Unassembled WGS sequence"/>
</dbReference>
<reference evidence="3" key="1">
    <citation type="submission" date="2022-08" db="UniProtKB">
        <authorList>
            <consortium name="EnsemblMetazoa"/>
        </authorList>
    </citation>
    <scope>IDENTIFICATION</scope>
    <source>
        <strain evidence="3">05x7-T-G4-1.051#20</strain>
    </source>
</reference>
<dbReference type="Gene3D" id="3.10.100.10">
    <property type="entry name" value="Mannose-Binding Protein A, subunit A"/>
    <property type="match status" value="1"/>
</dbReference>
<proteinExistence type="predicted"/>
<evidence type="ECO:0000313" key="3">
    <source>
        <dbReference type="EnsemblMetazoa" id="G7988.1:cds"/>
    </source>
</evidence>
<evidence type="ECO:0000259" key="2">
    <source>
        <dbReference type="PROSITE" id="PS50041"/>
    </source>
</evidence>
<dbReference type="PANTHER" id="PTHR22803">
    <property type="entry name" value="MANNOSE, PHOSPHOLIPASE, LECTIN RECEPTOR RELATED"/>
    <property type="match status" value="1"/>
</dbReference>
<dbReference type="EnsemblMetazoa" id="G7988.1">
    <property type="protein sequence ID" value="G7988.1:cds"/>
    <property type="gene ID" value="G7988"/>
</dbReference>
<dbReference type="SMART" id="SM00034">
    <property type="entry name" value="CLECT"/>
    <property type="match status" value="1"/>
</dbReference>
<dbReference type="InterPro" id="IPR001304">
    <property type="entry name" value="C-type_lectin-like"/>
</dbReference>
<dbReference type="PROSITE" id="PS50041">
    <property type="entry name" value="C_TYPE_LECTIN_2"/>
    <property type="match status" value="1"/>
</dbReference>
<dbReference type="InterPro" id="IPR050111">
    <property type="entry name" value="C-type_lectin/snaclec_domain"/>
</dbReference>
<accession>A0A8W8P0L5</accession>
<evidence type="ECO:0000313" key="4">
    <source>
        <dbReference type="Proteomes" id="UP000005408"/>
    </source>
</evidence>
<dbReference type="InterPro" id="IPR016186">
    <property type="entry name" value="C-type_lectin-like/link_sf"/>
</dbReference>
<feature type="domain" description="C-type lectin" evidence="2">
    <location>
        <begin position="176"/>
        <end position="304"/>
    </location>
</feature>
<sequence length="311" mass="35539">MLEEEIVGFQNKDNGKYCALALLVRFNDDLCVSDLLENKDTENKFKHTLKLCGLPENTPPSSIKNYLNSIKGYFVKKVGDTYHFYHDFVMEVTTHVFGKYYPIETVKDADVGFLRRRLIKIGANTYQKTDDNSGGWTPLMLAAGTDLPAYNLGESDKSRRDETVETLGCGANWIEFKGHCYFYGKHQTVSWFDAKAECQNMFSHLVEIDDKAESDWLASTFLNPDGNYATCPSNIFGGCRAWTGLNDLNIEGQYVWDHSNTPMVFFTWYIFEPSLGDVRDCVDILRNGQWNDRPCSVLIPFICEKENTHIL</sequence>
<evidence type="ECO:0000256" key="1">
    <source>
        <dbReference type="ARBA" id="ARBA00023157"/>
    </source>
</evidence>
<keyword evidence="4" id="KW-1185">Reference proteome</keyword>
<dbReference type="CDD" id="cd00037">
    <property type="entry name" value="CLECT"/>
    <property type="match status" value="1"/>
</dbReference>
<dbReference type="SUPFAM" id="SSF56436">
    <property type="entry name" value="C-type lectin-like"/>
    <property type="match status" value="1"/>
</dbReference>